<keyword evidence="1" id="KW-1133">Transmembrane helix</keyword>
<dbReference type="EMBL" id="JBEHZE010000001">
    <property type="protein sequence ID" value="MEX6633144.1"/>
    <property type="molecule type" value="Genomic_DNA"/>
</dbReference>
<dbReference type="RefSeq" id="WP_369313088.1">
    <property type="nucleotide sequence ID" value="NZ_JBEHZE010000001.1"/>
</dbReference>
<comment type="caution">
    <text evidence="3">The sequence shown here is derived from an EMBL/GenBank/DDBJ whole genome shotgun (WGS) entry which is preliminary data.</text>
</comment>
<sequence>MLGAFKKFLKANGQAFTACRSGIAAIEFALVGPVLLVLLFGVIEGSDALSRSRQVSLAVNTLADLVSQENELLISDAEDLFDGIEQIAAPNGGVVSIKLVSVIKDSRGNNVVHWSRDNAGNIPYIPGTPYTKLSTSTLIDEGASVIIGEVDYKYTSKLSRLVMPSIKFHRTATRWPRRSVRVQLCRLKGICTS</sequence>
<keyword evidence="4" id="KW-1185">Reference proteome</keyword>
<protein>
    <submittedName>
        <fullName evidence="3">TadE/TadG family type IV pilus assembly protein</fullName>
    </submittedName>
</protein>
<dbReference type="Proteomes" id="UP001560685">
    <property type="component" value="Unassembled WGS sequence"/>
</dbReference>
<organism evidence="3 4">
    <name type="scientific">Hyphococcus lacteus</name>
    <dbReference type="NCBI Taxonomy" id="3143536"/>
    <lineage>
        <taxon>Bacteria</taxon>
        <taxon>Pseudomonadati</taxon>
        <taxon>Pseudomonadota</taxon>
        <taxon>Alphaproteobacteria</taxon>
        <taxon>Parvularculales</taxon>
        <taxon>Parvularculaceae</taxon>
        <taxon>Hyphococcus</taxon>
    </lineage>
</organism>
<feature type="domain" description="TadE-like" evidence="2">
    <location>
        <begin position="22"/>
        <end position="61"/>
    </location>
</feature>
<evidence type="ECO:0000313" key="3">
    <source>
        <dbReference type="EMBL" id="MEX6633144.1"/>
    </source>
</evidence>
<proteinExistence type="predicted"/>
<reference evidence="3 4" key="1">
    <citation type="submission" date="2024-05" db="EMBL/GenBank/DDBJ databases">
        <title>Three bacterial strains, DH-69, EH-24, and ECK-19 isolated from coastal sediments.</title>
        <authorList>
            <person name="Ye Y.-Q."/>
            <person name="Du Z.-J."/>
        </authorList>
    </citation>
    <scope>NUCLEOTIDE SEQUENCE [LARGE SCALE GENOMIC DNA]</scope>
    <source>
        <strain evidence="3 4">ECK-19</strain>
    </source>
</reference>
<dbReference type="InterPro" id="IPR012495">
    <property type="entry name" value="TadE-like_dom"/>
</dbReference>
<keyword evidence="1" id="KW-0472">Membrane</keyword>
<evidence type="ECO:0000256" key="1">
    <source>
        <dbReference type="SAM" id="Phobius"/>
    </source>
</evidence>
<feature type="transmembrane region" description="Helical" evidence="1">
    <location>
        <begin position="21"/>
        <end position="43"/>
    </location>
</feature>
<name>A0ABV3Z2Y1_9PROT</name>
<gene>
    <name evidence="3" type="ORF">ABFZ84_06230</name>
</gene>
<accession>A0ABV3Z2Y1</accession>
<dbReference type="Pfam" id="PF07811">
    <property type="entry name" value="TadE"/>
    <property type="match status" value="1"/>
</dbReference>
<keyword evidence="1" id="KW-0812">Transmembrane</keyword>
<evidence type="ECO:0000313" key="4">
    <source>
        <dbReference type="Proteomes" id="UP001560685"/>
    </source>
</evidence>
<evidence type="ECO:0000259" key="2">
    <source>
        <dbReference type="Pfam" id="PF07811"/>
    </source>
</evidence>